<keyword evidence="2" id="KW-1185">Reference proteome</keyword>
<name>A0A2Z6Q5K2_9GLOM</name>
<dbReference type="Proteomes" id="UP000247702">
    <property type="component" value="Unassembled WGS sequence"/>
</dbReference>
<evidence type="ECO:0000313" key="1">
    <source>
        <dbReference type="EMBL" id="GBB84805.1"/>
    </source>
</evidence>
<reference evidence="1 2" key="1">
    <citation type="submission" date="2017-11" db="EMBL/GenBank/DDBJ databases">
        <title>The genome of Rhizophagus clarus HR1 reveals common genetic basis of auxotrophy among arbuscular mycorrhizal fungi.</title>
        <authorList>
            <person name="Kobayashi Y."/>
        </authorList>
    </citation>
    <scope>NUCLEOTIDE SEQUENCE [LARGE SCALE GENOMIC DNA]</scope>
    <source>
        <strain evidence="1 2">HR1</strain>
    </source>
</reference>
<sequence>MPQHKKKLQELHQAFKPIFTSSKTLETTVTPTLSQDKTVDFVPQNTSNPVLSLQEKLVFYHQKAAKVQNTEKSTRNWFTQFE</sequence>
<organism evidence="1 2">
    <name type="scientific">Rhizophagus clarus</name>
    <dbReference type="NCBI Taxonomy" id="94130"/>
    <lineage>
        <taxon>Eukaryota</taxon>
        <taxon>Fungi</taxon>
        <taxon>Fungi incertae sedis</taxon>
        <taxon>Mucoromycota</taxon>
        <taxon>Glomeromycotina</taxon>
        <taxon>Glomeromycetes</taxon>
        <taxon>Glomerales</taxon>
        <taxon>Glomeraceae</taxon>
        <taxon>Rhizophagus</taxon>
    </lineage>
</organism>
<accession>A0A2Z6Q5K2</accession>
<evidence type="ECO:0000313" key="2">
    <source>
        <dbReference type="Proteomes" id="UP000247702"/>
    </source>
</evidence>
<gene>
    <name evidence="1" type="ORF">RclHR1_11380003</name>
</gene>
<comment type="caution">
    <text evidence="1">The sequence shown here is derived from an EMBL/GenBank/DDBJ whole genome shotgun (WGS) entry which is preliminary data.</text>
</comment>
<protein>
    <submittedName>
        <fullName evidence="1">Uncharacterized protein</fullName>
    </submittedName>
</protein>
<dbReference type="AlphaFoldDB" id="A0A2Z6Q5K2"/>
<dbReference type="EMBL" id="BEXD01000156">
    <property type="protein sequence ID" value="GBB84805.1"/>
    <property type="molecule type" value="Genomic_DNA"/>
</dbReference>
<proteinExistence type="predicted"/>